<reference evidence="1" key="1">
    <citation type="journal article" date="2014" name="Int. J. Syst. Evol. Microbiol.">
        <title>Complete genome of a new Firmicutes species belonging to the dominant human colonic microbiota ('Ruminococcus bicirculans') reveals two chromosomes and a selective capacity to utilize plant glucans.</title>
        <authorList>
            <consortium name="NISC Comparative Sequencing Program"/>
            <person name="Wegmann U."/>
            <person name="Louis P."/>
            <person name="Goesmann A."/>
            <person name="Henrissat B."/>
            <person name="Duncan S.H."/>
            <person name="Flint H.J."/>
        </authorList>
    </citation>
    <scope>NUCLEOTIDE SEQUENCE</scope>
    <source>
        <strain evidence="1">CGMCC 1.15287</strain>
    </source>
</reference>
<keyword evidence="4" id="KW-1185">Reference proteome</keyword>
<proteinExistence type="predicted"/>
<gene>
    <name evidence="1" type="ORF">GCM10007422_00720</name>
    <name evidence="2" type="ORF">GGQ60_002594</name>
</gene>
<protein>
    <submittedName>
        <fullName evidence="2">Uncharacterized protein</fullName>
    </submittedName>
</protein>
<evidence type="ECO:0000313" key="4">
    <source>
        <dbReference type="Proteomes" id="UP000642938"/>
    </source>
</evidence>
<reference evidence="1" key="4">
    <citation type="submission" date="2024-05" db="EMBL/GenBank/DDBJ databases">
        <authorList>
            <person name="Sun Q."/>
            <person name="Zhou Y."/>
        </authorList>
    </citation>
    <scope>NUCLEOTIDE SEQUENCE</scope>
    <source>
        <strain evidence="1">CGMCC 1.15287</strain>
    </source>
</reference>
<evidence type="ECO:0000313" key="3">
    <source>
        <dbReference type="Proteomes" id="UP000532273"/>
    </source>
</evidence>
<reference evidence="4" key="2">
    <citation type="journal article" date="2019" name="Int. J. Syst. Evol. Microbiol.">
        <title>The Global Catalogue of Microorganisms (GCM) 10K type strain sequencing project: providing services to taxonomists for standard genome sequencing and annotation.</title>
        <authorList>
            <consortium name="The Broad Institute Genomics Platform"/>
            <consortium name="The Broad Institute Genome Sequencing Center for Infectious Disease"/>
            <person name="Wu L."/>
            <person name="Ma J."/>
        </authorList>
    </citation>
    <scope>NUCLEOTIDE SEQUENCE [LARGE SCALE GENOMIC DNA]</scope>
    <source>
        <strain evidence="4">CGMCC 1.15287</strain>
    </source>
</reference>
<dbReference type="AlphaFoldDB" id="A0A7W6KB98"/>
<accession>A0A7W6KB98</accession>
<evidence type="ECO:0000313" key="1">
    <source>
        <dbReference type="EMBL" id="GGG91642.1"/>
    </source>
</evidence>
<dbReference type="EMBL" id="BMHZ01000001">
    <property type="protein sequence ID" value="GGG91642.1"/>
    <property type="molecule type" value="Genomic_DNA"/>
</dbReference>
<name>A0A7W6KB98_9SPHI</name>
<evidence type="ECO:0000313" key="2">
    <source>
        <dbReference type="EMBL" id="MBB4108613.1"/>
    </source>
</evidence>
<sequence>MSKLKKYTLQFVKRKLSNGTVYPNVLQETNGSNNSVLSFIEALDKHDCESFIYDLDRCIDGHTNVDEGFFSDSVEHMDILYEYPYVNIDDVLIIPMLDMKELLEEWLEFIK</sequence>
<comment type="caution">
    <text evidence="2">The sequence shown here is derived from an EMBL/GenBank/DDBJ whole genome shotgun (WGS) entry which is preliminary data.</text>
</comment>
<dbReference type="Proteomes" id="UP000532273">
    <property type="component" value="Unassembled WGS sequence"/>
</dbReference>
<reference evidence="2 3" key="3">
    <citation type="submission" date="2020-08" db="EMBL/GenBank/DDBJ databases">
        <title>Genomic Encyclopedia of Type Strains, Phase IV (KMG-IV): sequencing the most valuable type-strain genomes for metagenomic binning, comparative biology and taxonomic classification.</title>
        <authorList>
            <person name="Goeker M."/>
        </authorList>
    </citation>
    <scope>NUCLEOTIDE SEQUENCE [LARGE SCALE GENOMIC DNA]</scope>
    <source>
        <strain evidence="2 3">DSM 100774</strain>
    </source>
</reference>
<organism evidence="2 3">
    <name type="scientific">Pedobacter zeae</name>
    <dbReference type="NCBI Taxonomy" id="1737356"/>
    <lineage>
        <taxon>Bacteria</taxon>
        <taxon>Pseudomonadati</taxon>
        <taxon>Bacteroidota</taxon>
        <taxon>Sphingobacteriia</taxon>
        <taxon>Sphingobacteriales</taxon>
        <taxon>Sphingobacteriaceae</taxon>
        <taxon>Pedobacter</taxon>
    </lineage>
</organism>
<dbReference type="RefSeq" id="WP_183764485.1">
    <property type="nucleotide sequence ID" value="NZ_BMHZ01000001.1"/>
</dbReference>
<dbReference type="Proteomes" id="UP000642938">
    <property type="component" value="Unassembled WGS sequence"/>
</dbReference>
<dbReference type="EMBL" id="JACIEF010000002">
    <property type="protein sequence ID" value="MBB4108613.1"/>
    <property type="molecule type" value="Genomic_DNA"/>
</dbReference>